<evidence type="ECO:0000256" key="13">
    <source>
        <dbReference type="SAM" id="MobiDB-lite"/>
    </source>
</evidence>
<comment type="cofactor">
    <cofactor evidence="12">
        <name>[4Fe-4S] cluster</name>
        <dbReference type="ChEBI" id="CHEBI:49883"/>
    </cofactor>
    <text evidence="12">Binds 1 [4Fe-4S] cluster per subunit. Following nitrosylation of the [4Fe-4S] cluster binds 1 [4Fe-8(NO)] cluster per subunit.</text>
</comment>
<dbReference type="PANTHER" id="PTHR38839:SF5">
    <property type="entry name" value="TRANSCRIPTIONAL REGULATOR WHID"/>
    <property type="match status" value="1"/>
</dbReference>
<keyword evidence="7 12" id="KW-0411">Iron-sulfur</keyword>
<proteinExistence type="inferred from homology"/>
<comment type="PTM">
    <text evidence="12">Upon Fe-S cluster removal intramolecular disulfide bonds are formed.</text>
</comment>
<keyword evidence="9 12" id="KW-0238">DNA-binding</keyword>
<feature type="binding site" evidence="12">
    <location>
        <position position="94"/>
    </location>
    <ligand>
        <name>[4Fe-4S] cluster</name>
        <dbReference type="ChEBI" id="CHEBI:49883"/>
    </ligand>
</feature>
<dbReference type="GO" id="GO:0047134">
    <property type="term" value="F:protein-disulfide reductase [NAD(P)H] activity"/>
    <property type="evidence" value="ECO:0007669"/>
    <property type="project" value="TreeGrafter"/>
</dbReference>
<keyword evidence="8 12" id="KW-0805">Transcription regulation</keyword>
<evidence type="ECO:0000256" key="5">
    <source>
        <dbReference type="ARBA" id="ARBA00022723"/>
    </source>
</evidence>
<dbReference type="GO" id="GO:0046872">
    <property type="term" value="F:metal ion binding"/>
    <property type="evidence" value="ECO:0007669"/>
    <property type="project" value="UniProtKB-KW"/>
</dbReference>
<name>A0A1B1KIL9_RHOOP</name>
<feature type="binding site" evidence="12">
    <location>
        <position position="59"/>
    </location>
    <ligand>
        <name>[4Fe-4S] cluster</name>
        <dbReference type="ChEBI" id="CHEBI:49883"/>
    </ligand>
</feature>
<protein>
    <recommendedName>
        <fullName evidence="12">Transcriptional regulator WhiB</fullName>
    </recommendedName>
</protein>
<evidence type="ECO:0000256" key="1">
    <source>
        <dbReference type="ARBA" id="ARBA00004496"/>
    </source>
</evidence>
<dbReference type="PROSITE" id="PS51674">
    <property type="entry name" value="4FE4S_WBL"/>
    <property type="match status" value="1"/>
</dbReference>
<evidence type="ECO:0000259" key="14">
    <source>
        <dbReference type="PROSITE" id="PS51674"/>
    </source>
</evidence>
<comment type="PTM">
    <text evidence="12">The Fe-S cluster can be nitrosylated by nitric oxide (NO).</text>
</comment>
<dbReference type="Proteomes" id="UP000186108">
    <property type="component" value="Plasmid pR1CP1"/>
</dbReference>
<evidence type="ECO:0000256" key="7">
    <source>
        <dbReference type="ARBA" id="ARBA00023014"/>
    </source>
</evidence>
<comment type="function">
    <text evidence="12">Acts as a transcriptional regulator. Probably redox-responsive. The apo- but not holo-form probably binds DNA.</text>
</comment>
<keyword evidence="5 12" id="KW-0479">Metal-binding</keyword>
<comment type="similarity">
    <text evidence="2 12">Belongs to the WhiB family.</text>
</comment>
<dbReference type="InterPro" id="IPR003482">
    <property type="entry name" value="Whib"/>
</dbReference>
<keyword evidence="11 12" id="KW-0804">Transcription</keyword>
<evidence type="ECO:0000313" key="16">
    <source>
        <dbReference type="Proteomes" id="UP000186108"/>
    </source>
</evidence>
<dbReference type="EMBL" id="CP009112">
    <property type="protein sequence ID" value="ANS32455.1"/>
    <property type="molecule type" value="Genomic_DNA"/>
</dbReference>
<dbReference type="GO" id="GO:0051539">
    <property type="term" value="F:4 iron, 4 sulfur cluster binding"/>
    <property type="evidence" value="ECO:0007669"/>
    <property type="project" value="UniProtKB-UniRule"/>
</dbReference>
<evidence type="ECO:0000256" key="9">
    <source>
        <dbReference type="ARBA" id="ARBA00023125"/>
    </source>
</evidence>
<dbReference type="GO" id="GO:0045892">
    <property type="term" value="P:negative regulation of DNA-templated transcription"/>
    <property type="evidence" value="ECO:0007669"/>
    <property type="project" value="TreeGrafter"/>
</dbReference>
<geneLocation type="plasmid" evidence="16">
    <name>pr1cp1</name>
</geneLocation>
<evidence type="ECO:0000256" key="10">
    <source>
        <dbReference type="ARBA" id="ARBA00023157"/>
    </source>
</evidence>
<keyword evidence="10 12" id="KW-1015">Disulfide bond</keyword>
<keyword evidence="6 12" id="KW-0408">Iron</keyword>
<evidence type="ECO:0000256" key="2">
    <source>
        <dbReference type="ARBA" id="ARBA00006597"/>
    </source>
</evidence>
<feature type="region of interest" description="Disordered" evidence="13">
    <location>
        <begin position="1"/>
        <end position="49"/>
    </location>
</feature>
<dbReference type="GO" id="GO:0003677">
    <property type="term" value="F:DNA binding"/>
    <property type="evidence" value="ECO:0007669"/>
    <property type="project" value="UniProtKB-UniRule"/>
</dbReference>
<dbReference type="GO" id="GO:0035731">
    <property type="term" value="F:dinitrosyl-iron complex binding"/>
    <property type="evidence" value="ECO:0007669"/>
    <property type="project" value="UniProtKB-UniRule"/>
</dbReference>
<dbReference type="GO" id="GO:0005737">
    <property type="term" value="C:cytoplasm"/>
    <property type="evidence" value="ECO:0007669"/>
    <property type="project" value="UniProtKB-SubCell"/>
</dbReference>
<dbReference type="PANTHER" id="PTHR38839">
    <property type="entry name" value="TRANSCRIPTIONAL REGULATOR WHID-RELATED"/>
    <property type="match status" value="1"/>
</dbReference>
<feature type="binding site" evidence="12">
    <location>
        <position position="91"/>
    </location>
    <ligand>
        <name>[4Fe-4S] cluster</name>
        <dbReference type="ChEBI" id="CHEBI:49883"/>
    </ligand>
</feature>
<evidence type="ECO:0000256" key="4">
    <source>
        <dbReference type="ARBA" id="ARBA00022490"/>
    </source>
</evidence>
<organism evidence="15 16">
    <name type="scientific">Rhodococcus opacus</name>
    <name type="common">Nocardia opaca</name>
    <dbReference type="NCBI Taxonomy" id="37919"/>
    <lineage>
        <taxon>Bacteria</taxon>
        <taxon>Bacillati</taxon>
        <taxon>Actinomycetota</taxon>
        <taxon>Actinomycetes</taxon>
        <taxon>Mycobacteriales</taxon>
        <taxon>Nocardiaceae</taxon>
        <taxon>Rhodococcus</taxon>
    </lineage>
</organism>
<keyword evidence="3 12" id="KW-0004">4Fe-4S</keyword>
<evidence type="ECO:0000256" key="11">
    <source>
        <dbReference type="ARBA" id="ARBA00023163"/>
    </source>
</evidence>
<dbReference type="PATRIC" id="fig|37919.13.peg.8289"/>
<evidence type="ECO:0000256" key="12">
    <source>
        <dbReference type="HAMAP-Rule" id="MF_01479"/>
    </source>
</evidence>
<evidence type="ECO:0000256" key="3">
    <source>
        <dbReference type="ARBA" id="ARBA00022485"/>
    </source>
</evidence>
<sequence>MRYTPSPTRLPKGPAQTQARAPALPDGSAHRSTPKATHPAVPDQFHHPLDGDWQHRALCRGTDTDTDMFFSLDGERGNVRARRERAAKQICQDCPVLDDCRAYALTATEPYGIWGGMSETERARHTRRTRLPARPRECVASTDPLTWRIRTPRA</sequence>
<accession>A0A1B1KIL9</accession>
<comment type="subcellular location">
    <subcellularLocation>
        <location evidence="1 12">Cytoplasm</location>
    </subcellularLocation>
</comment>
<feature type="domain" description="4Fe-4S Wbl-type" evidence="14">
    <location>
        <begin position="58"/>
        <end position="124"/>
    </location>
</feature>
<feature type="binding site" evidence="12">
    <location>
        <position position="100"/>
    </location>
    <ligand>
        <name>[4Fe-4S] cluster</name>
        <dbReference type="ChEBI" id="CHEBI:49883"/>
    </ligand>
</feature>
<dbReference type="InterPro" id="IPR034768">
    <property type="entry name" value="4FE4S_WBL"/>
</dbReference>
<evidence type="ECO:0000256" key="6">
    <source>
        <dbReference type="ARBA" id="ARBA00023004"/>
    </source>
</evidence>
<dbReference type="Pfam" id="PF02467">
    <property type="entry name" value="Whib"/>
    <property type="match status" value="1"/>
</dbReference>
<evidence type="ECO:0000256" key="8">
    <source>
        <dbReference type="ARBA" id="ARBA00023015"/>
    </source>
</evidence>
<dbReference type="HAMAP" id="MF_01479">
    <property type="entry name" value="WhiB"/>
    <property type="match status" value="1"/>
</dbReference>
<keyword evidence="15" id="KW-0614">Plasmid</keyword>
<gene>
    <name evidence="12" type="primary">whiB</name>
    <name evidence="15" type="ORF">R1CP_39360</name>
</gene>
<evidence type="ECO:0000313" key="15">
    <source>
        <dbReference type="EMBL" id="ANS32455.1"/>
    </source>
</evidence>
<keyword evidence="4 12" id="KW-0963">Cytoplasm</keyword>
<reference evidence="15 16" key="1">
    <citation type="submission" date="2014-07" db="EMBL/GenBank/DDBJ databases">
        <authorList>
            <person name="Zhang J.E."/>
            <person name="Yang H."/>
            <person name="Guo J."/>
            <person name="Deng Z."/>
            <person name="Luo H."/>
            <person name="Luo M."/>
            <person name="Zhao B."/>
        </authorList>
    </citation>
    <scope>NUCLEOTIDE SEQUENCE [LARGE SCALE GENOMIC DNA]</scope>
    <source>
        <strain evidence="15 16">1CP</strain>
        <plasmid evidence="16">Plasmid pr1cp1</plasmid>
    </source>
</reference>
<dbReference type="GO" id="GO:0045454">
    <property type="term" value="P:cell redox homeostasis"/>
    <property type="evidence" value="ECO:0007669"/>
    <property type="project" value="TreeGrafter"/>
</dbReference>
<dbReference type="AlphaFoldDB" id="A0A1B1KIL9"/>